<proteinExistence type="predicted"/>
<dbReference type="Proteomes" id="UP000550707">
    <property type="component" value="Unassembled WGS sequence"/>
</dbReference>
<protein>
    <submittedName>
        <fullName evidence="1">Uncharacterized protein</fullName>
    </submittedName>
</protein>
<sequence>MTAWTWAAHSQPPAAPTPGYCPQQGVGGREAGEGDSWSCPKGAWRVREMDTPWRSSQRSQGWTFPASEQPLELEVWEPGKLLILETQILQLWVQRVYFPTHTQVYQERSFLFWDAMPFPFGDLSCHGGRDTGRSAVLSPGVGGPFGD</sequence>
<evidence type="ECO:0000313" key="2">
    <source>
        <dbReference type="Proteomes" id="UP000550707"/>
    </source>
</evidence>
<dbReference type="EMBL" id="JACASF010000006">
    <property type="protein sequence ID" value="KAF6471571.1"/>
    <property type="molecule type" value="Genomic_DNA"/>
</dbReference>
<dbReference type="AlphaFoldDB" id="A0A7J8HHR2"/>
<reference evidence="1 2" key="1">
    <citation type="journal article" date="2020" name="Nature">
        <title>Six reference-quality genomes reveal evolution of bat adaptations.</title>
        <authorList>
            <person name="Jebb D."/>
            <person name="Huang Z."/>
            <person name="Pippel M."/>
            <person name="Hughes G.M."/>
            <person name="Lavrichenko K."/>
            <person name="Devanna P."/>
            <person name="Winkler S."/>
            <person name="Jermiin L.S."/>
            <person name="Skirmuntt E.C."/>
            <person name="Katzourakis A."/>
            <person name="Burkitt-Gray L."/>
            <person name="Ray D.A."/>
            <person name="Sullivan K.A.M."/>
            <person name="Roscito J.G."/>
            <person name="Kirilenko B.M."/>
            <person name="Davalos L.M."/>
            <person name="Corthals A.P."/>
            <person name="Power M.L."/>
            <person name="Jones G."/>
            <person name="Ransome R.D."/>
            <person name="Dechmann D.K.N."/>
            <person name="Locatelli A.G."/>
            <person name="Puechmaille S.J."/>
            <person name="Fedrigo O."/>
            <person name="Jarvis E.D."/>
            <person name="Hiller M."/>
            <person name="Vernes S.C."/>
            <person name="Myers E.W."/>
            <person name="Teeling E.C."/>
        </authorList>
    </citation>
    <scope>NUCLEOTIDE SEQUENCE [LARGE SCALE GENOMIC DNA]</scope>
    <source>
        <strain evidence="1">MMolMol1</strain>
        <tissue evidence="1">Muscle</tissue>
    </source>
</reference>
<dbReference type="InParanoid" id="A0A7J8HHR2"/>
<gene>
    <name evidence="1" type="ORF">HJG59_010959</name>
</gene>
<organism evidence="1 2">
    <name type="scientific">Molossus molossus</name>
    <name type="common">Pallas' mastiff bat</name>
    <name type="synonym">Vespertilio molossus</name>
    <dbReference type="NCBI Taxonomy" id="27622"/>
    <lineage>
        <taxon>Eukaryota</taxon>
        <taxon>Metazoa</taxon>
        <taxon>Chordata</taxon>
        <taxon>Craniata</taxon>
        <taxon>Vertebrata</taxon>
        <taxon>Euteleostomi</taxon>
        <taxon>Mammalia</taxon>
        <taxon>Eutheria</taxon>
        <taxon>Laurasiatheria</taxon>
        <taxon>Chiroptera</taxon>
        <taxon>Yangochiroptera</taxon>
        <taxon>Molossidae</taxon>
        <taxon>Molossus</taxon>
    </lineage>
</organism>
<evidence type="ECO:0000313" key="1">
    <source>
        <dbReference type="EMBL" id="KAF6471571.1"/>
    </source>
</evidence>
<comment type="caution">
    <text evidence="1">The sequence shown here is derived from an EMBL/GenBank/DDBJ whole genome shotgun (WGS) entry which is preliminary data.</text>
</comment>
<name>A0A7J8HHR2_MOLMO</name>
<accession>A0A7J8HHR2</accession>
<keyword evidence="2" id="KW-1185">Reference proteome</keyword>